<dbReference type="KEGG" id="pcoc:116239621"/>
<dbReference type="GO" id="GO:0005861">
    <property type="term" value="C:troponin complex"/>
    <property type="evidence" value="ECO:0007669"/>
    <property type="project" value="InterPro"/>
</dbReference>
<dbReference type="RefSeq" id="XP_031465616.1">
    <property type="nucleotide sequence ID" value="XM_031609756.1"/>
</dbReference>
<evidence type="ECO:0000313" key="10">
    <source>
        <dbReference type="Ensembl" id="ENSPCLP00000017566.1"/>
    </source>
</evidence>
<feature type="compositionally biased region" description="Basic and acidic residues" evidence="9">
    <location>
        <begin position="168"/>
        <end position="187"/>
    </location>
</feature>
<proteinExistence type="inferred from homology"/>
<accession>A0A669QTT3</accession>
<dbReference type="OMA" id="MLQVAKH"/>
<keyword evidence="6" id="KW-0009">Actin-binding</keyword>
<reference evidence="10" key="2">
    <citation type="submission" date="2025-09" db="UniProtKB">
        <authorList>
            <consortium name="Ensembl"/>
        </authorList>
    </citation>
    <scope>IDENTIFICATION</scope>
</reference>
<dbReference type="InterPro" id="IPR038077">
    <property type="entry name" value="Troponin_sf"/>
</dbReference>
<dbReference type="Gene3D" id="1.20.5.350">
    <property type="match status" value="1"/>
</dbReference>
<sequence>MAEEEVPKPPPLRRKSSANYRGYAVEPHAKRQSKISASRKLQLKTLLLQRAKRELEREEQERAGEKQRHLGELCPPPELEGLGVAQLQELCRELHARIGRVDEERYDMGTRVSKNMAEMEELRRRVAGGRFVRPALRRVRLSADAMMAALLGSKHRVGTDLRAGLRQVRKDDAEKESREVGDWRKNVDALSGMEGRKKKFEAPGGGQG</sequence>
<evidence type="ECO:0000256" key="5">
    <source>
        <dbReference type="ARBA" id="ARBA00023179"/>
    </source>
</evidence>
<evidence type="ECO:0000256" key="8">
    <source>
        <dbReference type="SAM" id="Coils"/>
    </source>
</evidence>
<dbReference type="GO" id="GO:0003779">
    <property type="term" value="F:actin binding"/>
    <property type="evidence" value="ECO:0007669"/>
    <property type="project" value="UniProtKB-KW"/>
</dbReference>
<feature type="coiled-coil region" evidence="8">
    <location>
        <begin position="41"/>
        <end position="104"/>
    </location>
</feature>
<name>A0A669QTT3_PHACC</name>
<dbReference type="GeneID" id="116239621"/>
<evidence type="ECO:0000256" key="3">
    <source>
        <dbReference type="ARBA" id="ARBA00018910"/>
    </source>
</evidence>
<protein>
    <recommendedName>
        <fullName evidence="3">Troponin I, cardiac muscle</fullName>
    </recommendedName>
    <alternativeName>
        <fullName evidence="7">Cardiac troponin I</fullName>
    </alternativeName>
</protein>
<keyword evidence="8" id="KW-0175">Coiled coil</keyword>
<evidence type="ECO:0000256" key="4">
    <source>
        <dbReference type="ARBA" id="ARBA00022990"/>
    </source>
</evidence>
<comment type="similarity">
    <text evidence="2">Belongs to the troponin I family.</text>
</comment>
<evidence type="ECO:0000256" key="1">
    <source>
        <dbReference type="ARBA" id="ARBA00001988"/>
    </source>
</evidence>
<dbReference type="Proteomes" id="UP000472261">
    <property type="component" value="Unplaced"/>
</dbReference>
<comment type="function">
    <text evidence="1">Troponin I is the inhibitory subunit of troponin, the thin filament regulatory complex which confers calcium-sensitivity to striated muscle actomyosin ATPase activity.</text>
</comment>
<dbReference type="InterPro" id="IPR050875">
    <property type="entry name" value="Troponin_I"/>
</dbReference>
<evidence type="ECO:0000313" key="11">
    <source>
        <dbReference type="Proteomes" id="UP000472261"/>
    </source>
</evidence>
<evidence type="ECO:0000256" key="7">
    <source>
        <dbReference type="ARBA" id="ARBA00030764"/>
    </source>
</evidence>
<feature type="region of interest" description="Disordered" evidence="9">
    <location>
        <begin position="168"/>
        <end position="208"/>
    </location>
</feature>
<keyword evidence="11" id="KW-1185">Reference proteome</keyword>
<dbReference type="Gene3D" id="6.10.250.180">
    <property type="match status" value="1"/>
</dbReference>
<evidence type="ECO:0000256" key="9">
    <source>
        <dbReference type="SAM" id="MobiDB-lite"/>
    </source>
</evidence>
<dbReference type="Pfam" id="PF00992">
    <property type="entry name" value="Troponin"/>
    <property type="match status" value="1"/>
</dbReference>
<dbReference type="InterPro" id="IPR021666">
    <property type="entry name" value="Troponin-I_N"/>
</dbReference>
<keyword evidence="4" id="KW-0007">Acetylation</keyword>
<dbReference type="InterPro" id="IPR001978">
    <property type="entry name" value="Troponin"/>
</dbReference>
<organism evidence="10 11">
    <name type="scientific">Phasianus colchicus</name>
    <name type="common">Common pheasant</name>
    <dbReference type="NCBI Taxonomy" id="9054"/>
    <lineage>
        <taxon>Eukaryota</taxon>
        <taxon>Metazoa</taxon>
        <taxon>Chordata</taxon>
        <taxon>Craniata</taxon>
        <taxon>Vertebrata</taxon>
        <taxon>Euteleostomi</taxon>
        <taxon>Archelosauria</taxon>
        <taxon>Archosauria</taxon>
        <taxon>Dinosauria</taxon>
        <taxon>Saurischia</taxon>
        <taxon>Theropoda</taxon>
        <taxon>Coelurosauria</taxon>
        <taxon>Aves</taxon>
        <taxon>Neognathae</taxon>
        <taxon>Galloanserae</taxon>
        <taxon>Galliformes</taxon>
        <taxon>Phasianidae</taxon>
        <taxon>Phasianinae</taxon>
        <taxon>Phasianus</taxon>
    </lineage>
</organism>
<keyword evidence="5" id="KW-0514">Muscle protein</keyword>
<reference evidence="10" key="1">
    <citation type="submission" date="2025-08" db="UniProtKB">
        <authorList>
            <consortium name="Ensembl"/>
        </authorList>
    </citation>
    <scope>IDENTIFICATION</scope>
</reference>
<dbReference type="PANTHER" id="PTHR13738:SF2">
    <property type="entry name" value="TROPONIN I, CARDIAC MUSCLE"/>
    <property type="match status" value="1"/>
</dbReference>
<dbReference type="RefSeq" id="XP_031465617.1">
    <property type="nucleotide sequence ID" value="XM_031609757.1"/>
</dbReference>
<evidence type="ECO:0000256" key="6">
    <source>
        <dbReference type="ARBA" id="ARBA00023203"/>
    </source>
</evidence>
<dbReference type="Pfam" id="PF11636">
    <property type="entry name" value="Troponin-I_N"/>
    <property type="match status" value="1"/>
</dbReference>
<evidence type="ECO:0000256" key="2">
    <source>
        <dbReference type="ARBA" id="ARBA00009930"/>
    </source>
</evidence>
<feature type="region of interest" description="Disordered" evidence="9">
    <location>
        <begin position="1"/>
        <end position="37"/>
    </location>
</feature>
<dbReference type="GO" id="GO:0060048">
    <property type="term" value="P:cardiac muscle contraction"/>
    <property type="evidence" value="ECO:0007669"/>
    <property type="project" value="TreeGrafter"/>
</dbReference>
<gene>
    <name evidence="10" type="primary">TNNI3</name>
</gene>
<dbReference type="Ensembl" id="ENSPCLT00000023435.1">
    <property type="protein sequence ID" value="ENSPCLP00000017566.1"/>
    <property type="gene ID" value="ENSPCLG00000014647.1"/>
</dbReference>
<dbReference type="AlphaFoldDB" id="A0A669QTT3"/>
<dbReference type="GO" id="GO:0003009">
    <property type="term" value="P:skeletal muscle contraction"/>
    <property type="evidence" value="ECO:0007669"/>
    <property type="project" value="TreeGrafter"/>
</dbReference>
<dbReference type="SUPFAM" id="SSF90250">
    <property type="entry name" value="Troponin coil-coiled subunits"/>
    <property type="match status" value="1"/>
</dbReference>
<dbReference type="CTD" id="7137"/>
<dbReference type="FunFam" id="1.20.5.350:FF:000019">
    <property type="match status" value="1"/>
</dbReference>
<dbReference type="OrthoDB" id="371899at2759"/>
<dbReference type="PANTHER" id="PTHR13738">
    <property type="entry name" value="TROPONIN I"/>
    <property type="match status" value="1"/>
</dbReference>